<proteinExistence type="predicted"/>
<evidence type="ECO:0000313" key="1">
    <source>
        <dbReference type="EMBL" id="MDP4099401.1"/>
    </source>
</evidence>
<dbReference type="EMBL" id="JAPCKK010000034">
    <property type="protein sequence ID" value="MDP4099401.1"/>
    <property type="molecule type" value="Genomic_DNA"/>
</dbReference>
<reference evidence="1 2" key="1">
    <citation type="submission" date="2022-10" db="EMBL/GenBank/DDBJ databases">
        <title>Paenibacillus description and whole genome data of maize root bacterial community.</title>
        <authorList>
            <person name="Marton D."/>
            <person name="Farkas M."/>
            <person name="Cserhati M."/>
        </authorList>
    </citation>
    <scope>NUCLEOTIDE SEQUENCE [LARGE SCALE GENOMIC DNA]</scope>
    <source>
        <strain evidence="1 2">P96</strain>
    </source>
</reference>
<gene>
    <name evidence="1" type="ORF">OIN60_22035</name>
</gene>
<organism evidence="1 2">
    <name type="scientific">Paenibacillus zeirhizosphaerae</name>
    <dbReference type="NCBI Taxonomy" id="2987519"/>
    <lineage>
        <taxon>Bacteria</taxon>
        <taxon>Bacillati</taxon>
        <taxon>Bacillota</taxon>
        <taxon>Bacilli</taxon>
        <taxon>Bacillales</taxon>
        <taxon>Paenibacillaceae</taxon>
        <taxon>Paenibacillus</taxon>
    </lineage>
</organism>
<name>A0ABT9FY08_9BACL</name>
<protein>
    <recommendedName>
        <fullName evidence="3">BclA C-terminal domain-containing protein</fullName>
    </recommendedName>
</protein>
<dbReference type="RefSeq" id="WP_305757015.1">
    <property type="nucleotide sequence ID" value="NZ_JAPCKK010000034.1"/>
</dbReference>
<dbReference type="Proteomes" id="UP001241848">
    <property type="component" value="Unassembled WGS sequence"/>
</dbReference>
<accession>A0ABT9FY08</accession>
<keyword evidence="2" id="KW-1185">Reference proteome</keyword>
<comment type="caution">
    <text evidence="1">The sequence shown here is derived from an EMBL/GenBank/DDBJ whole genome shotgun (WGS) entry which is preliminary data.</text>
</comment>
<sequence>MTGPTAPNVLVNWGVFYDGYNPAQQMNDGEAVPFAFENVSGTAIRKATDPTIVLAPNQTYMVDYTVTGTLQQTNTDYGMAIYHNGNPLFSTASNVDTFNNTAPTEGTFTGSGIITTGGGLNTIRLQLLTTPAGRSIELDNSNMRVVKIV</sequence>
<evidence type="ECO:0008006" key="3">
    <source>
        <dbReference type="Google" id="ProtNLM"/>
    </source>
</evidence>
<evidence type="ECO:0000313" key="2">
    <source>
        <dbReference type="Proteomes" id="UP001241848"/>
    </source>
</evidence>